<proteinExistence type="predicted"/>
<evidence type="ECO:0000256" key="1">
    <source>
        <dbReference type="SAM" id="MobiDB-lite"/>
    </source>
</evidence>
<dbReference type="SMART" id="SM00398">
    <property type="entry name" value="HMG"/>
    <property type="match status" value="1"/>
</dbReference>
<dbReference type="InterPro" id="IPR009071">
    <property type="entry name" value="HMG_box_dom"/>
</dbReference>
<evidence type="ECO:0000259" key="2">
    <source>
        <dbReference type="SMART" id="SM00398"/>
    </source>
</evidence>
<keyword evidence="4" id="KW-1185">Reference proteome</keyword>
<organism evidence="3 4">
    <name type="scientific">Sclerotinia nivalis</name>
    <dbReference type="NCBI Taxonomy" id="352851"/>
    <lineage>
        <taxon>Eukaryota</taxon>
        <taxon>Fungi</taxon>
        <taxon>Dikarya</taxon>
        <taxon>Ascomycota</taxon>
        <taxon>Pezizomycotina</taxon>
        <taxon>Leotiomycetes</taxon>
        <taxon>Helotiales</taxon>
        <taxon>Sclerotiniaceae</taxon>
        <taxon>Sclerotinia</taxon>
    </lineage>
</organism>
<feature type="domain" description="HMG box" evidence="2">
    <location>
        <begin position="260"/>
        <end position="328"/>
    </location>
</feature>
<evidence type="ECO:0000313" key="4">
    <source>
        <dbReference type="Proteomes" id="UP001152300"/>
    </source>
</evidence>
<name>A0A9X0DFS9_9HELO</name>
<evidence type="ECO:0000313" key="3">
    <source>
        <dbReference type="EMBL" id="KAJ8061249.1"/>
    </source>
</evidence>
<protein>
    <recommendedName>
        <fullName evidence="2">HMG box domain-containing protein</fullName>
    </recommendedName>
</protein>
<feature type="compositionally biased region" description="Basic residues" evidence="1">
    <location>
        <begin position="106"/>
        <end position="136"/>
    </location>
</feature>
<feature type="region of interest" description="Disordered" evidence="1">
    <location>
        <begin position="63"/>
        <end position="140"/>
    </location>
</feature>
<dbReference type="OrthoDB" id="1919336at2759"/>
<dbReference type="InterPro" id="IPR036910">
    <property type="entry name" value="HMG_box_dom_sf"/>
</dbReference>
<dbReference type="CDD" id="cd00084">
    <property type="entry name" value="HMG-box_SF"/>
    <property type="match status" value="1"/>
</dbReference>
<feature type="compositionally biased region" description="Low complexity" evidence="1">
    <location>
        <begin position="63"/>
        <end position="72"/>
    </location>
</feature>
<accession>A0A9X0DFS9</accession>
<comment type="caution">
    <text evidence="3">The sequence shown here is derived from an EMBL/GenBank/DDBJ whole genome shotgun (WGS) entry which is preliminary data.</text>
</comment>
<reference evidence="3" key="1">
    <citation type="submission" date="2022-11" db="EMBL/GenBank/DDBJ databases">
        <title>Genome Resource of Sclerotinia nivalis Strain SnTB1, a Plant Pathogen Isolated from American Ginseng.</title>
        <authorList>
            <person name="Fan S."/>
        </authorList>
    </citation>
    <scope>NUCLEOTIDE SEQUENCE</scope>
    <source>
        <strain evidence="3">SnTB1</strain>
    </source>
</reference>
<sequence length="341" mass="37824">MLSNIGRAAIKRIGGSHVSTNRFLATFWQLQRVEGQQNGESILKAPSASFLARRLYATATKATQTKTTTVKEPVTKKAPAKKPTAKEPAAKKSAAKKPAKTAATKPAKKPAAKKLAKKPVKKAVKAKSKKVSKAKKPLTDSQKLRKKLRELKVTALISENPKQKPESAYRVLNLELATGSKDITAASKESAARYKSASTAELERLNHIANENKAANAIVYKNWVESHTPEEIRQANVARHHIRRLTKKTASPRLIKDGRMVKKALVPMMFFVKERHQSGDFAGIKVSEAIKRIVQEFKELSPAQRKPLEEASAADAQRYLQEYRTVYKHDPVKIRAAQDQA</sequence>
<dbReference type="SUPFAM" id="SSF47095">
    <property type="entry name" value="HMG-box"/>
    <property type="match status" value="2"/>
</dbReference>
<dbReference type="Proteomes" id="UP001152300">
    <property type="component" value="Unassembled WGS sequence"/>
</dbReference>
<dbReference type="EMBL" id="JAPEIS010000012">
    <property type="protein sequence ID" value="KAJ8061249.1"/>
    <property type="molecule type" value="Genomic_DNA"/>
</dbReference>
<gene>
    <name evidence="3" type="ORF">OCU04_010319</name>
</gene>
<dbReference type="Gene3D" id="1.10.30.10">
    <property type="entry name" value="High mobility group box domain"/>
    <property type="match status" value="1"/>
</dbReference>
<dbReference type="AlphaFoldDB" id="A0A9X0DFS9"/>